<keyword evidence="4 6" id="KW-0805">Transcription regulation</keyword>
<dbReference type="GO" id="GO:0006353">
    <property type="term" value="P:DNA-templated transcription termination"/>
    <property type="evidence" value="ECO:0007669"/>
    <property type="project" value="UniProtKB-UniRule"/>
</dbReference>
<evidence type="ECO:0000256" key="3">
    <source>
        <dbReference type="ARBA" id="ARBA00022884"/>
    </source>
</evidence>
<dbReference type="GO" id="GO:0031564">
    <property type="term" value="P:transcription antitermination"/>
    <property type="evidence" value="ECO:0007669"/>
    <property type="project" value="UniProtKB-KW"/>
</dbReference>
<comment type="function">
    <text evidence="6">Involved in transcription antitermination. Required for transcription of ribosomal RNA (rRNA) genes. Binds specifically to the boxA antiterminator sequence of the ribosomal RNA (rrn) operons.</text>
</comment>
<evidence type="ECO:0000313" key="9">
    <source>
        <dbReference type="Proteomes" id="UP000198995"/>
    </source>
</evidence>
<sequence>MRVARLMTFLGLYAAQESGAADAGLLARLYPAQLSLADAAELAGLSEEEPARYLREWLYNRRKTPKADRQSTQKALYEALTDYYTEAHLPTDQPLDMQMNLADLATFFENYAEACETALSQKPEANWALRLVQEVLADMVEKAAINNETLMAVAQGYFKAKTFAGLCSTGPMAGELLSCADMAAYRRENLEAWAADVDLPAALGNHFTPESLEELDVQAIQAKIDDIAEHLGAIDEAICKVSKKWRPDRMASCDRTILRLGVYDLCYAPEKADTALIINEAVELAKIYGDEDAYKFVNGVLDAIAKTRETV</sequence>
<keyword evidence="5 6" id="KW-0804">Transcription</keyword>
<comment type="similarity">
    <text evidence="1 6">Belongs to the NusB family.</text>
</comment>
<keyword evidence="9" id="KW-1185">Reference proteome</keyword>
<dbReference type="Gene3D" id="1.10.940.10">
    <property type="entry name" value="NusB-like"/>
    <property type="match status" value="1"/>
</dbReference>
<proteinExistence type="inferred from homology"/>
<evidence type="ECO:0000256" key="1">
    <source>
        <dbReference type="ARBA" id="ARBA00005952"/>
    </source>
</evidence>
<gene>
    <name evidence="6" type="primary">nusB</name>
    <name evidence="8" type="ORF">SAMN04489866_102256</name>
</gene>
<organism evidence="8 9">
    <name type="scientific">Peptococcus niger</name>
    <dbReference type="NCBI Taxonomy" id="2741"/>
    <lineage>
        <taxon>Bacteria</taxon>
        <taxon>Bacillati</taxon>
        <taxon>Bacillota</taxon>
        <taxon>Clostridia</taxon>
        <taxon>Eubacteriales</taxon>
        <taxon>Peptococcaceae</taxon>
        <taxon>Peptococcus</taxon>
    </lineage>
</organism>
<dbReference type="SUPFAM" id="SSF48013">
    <property type="entry name" value="NusB-like"/>
    <property type="match status" value="1"/>
</dbReference>
<name>A0A1G6TVU7_PEPNI</name>
<evidence type="ECO:0000256" key="6">
    <source>
        <dbReference type="HAMAP-Rule" id="MF_00073"/>
    </source>
</evidence>
<dbReference type="PANTHER" id="PTHR11078">
    <property type="entry name" value="N UTILIZATION SUBSTANCE PROTEIN B-RELATED"/>
    <property type="match status" value="1"/>
</dbReference>
<dbReference type="HAMAP" id="MF_00073">
    <property type="entry name" value="NusB"/>
    <property type="match status" value="1"/>
</dbReference>
<dbReference type="NCBIfam" id="TIGR01951">
    <property type="entry name" value="nusB"/>
    <property type="match status" value="1"/>
</dbReference>
<evidence type="ECO:0000256" key="5">
    <source>
        <dbReference type="ARBA" id="ARBA00023163"/>
    </source>
</evidence>
<reference evidence="8 9" key="1">
    <citation type="submission" date="2016-10" db="EMBL/GenBank/DDBJ databases">
        <authorList>
            <person name="de Groot N.N."/>
        </authorList>
    </citation>
    <scope>NUCLEOTIDE SEQUENCE [LARGE SCALE GENOMIC DNA]</scope>
    <source>
        <strain evidence="8 9">DSM 20475</strain>
    </source>
</reference>
<dbReference type="AlphaFoldDB" id="A0A1G6TVU7"/>
<dbReference type="InterPro" id="IPR011605">
    <property type="entry name" value="NusB_fam"/>
</dbReference>
<dbReference type="GO" id="GO:0003723">
    <property type="term" value="F:RNA binding"/>
    <property type="evidence" value="ECO:0007669"/>
    <property type="project" value="UniProtKB-UniRule"/>
</dbReference>
<keyword evidence="3 6" id="KW-0694">RNA-binding</keyword>
<evidence type="ECO:0000256" key="4">
    <source>
        <dbReference type="ARBA" id="ARBA00023015"/>
    </source>
</evidence>
<evidence type="ECO:0000256" key="2">
    <source>
        <dbReference type="ARBA" id="ARBA00022814"/>
    </source>
</evidence>
<dbReference type="EMBL" id="FNAF01000002">
    <property type="protein sequence ID" value="SDD33230.1"/>
    <property type="molecule type" value="Genomic_DNA"/>
</dbReference>
<dbReference type="GO" id="GO:0005829">
    <property type="term" value="C:cytosol"/>
    <property type="evidence" value="ECO:0007669"/>
    <property type="project" value="TreeGrafter"/>
</dbReference>
<dbReference type="Pfam" id="PF01029">
    <property type="entry name" value="NusB"/>
    <property type="match status" value="1"/>
</dbReference>
<dbReference type="InterPro" id="IPR035926">
    <property type="entry name" value="NusB-like_sf"/>
</dbReference>
<dbReference type="Proteomes" id="UP000198995">
    <property type="component" value="Unassembled WGS sequence"/>
</dbReference>
<protein>
    <recommendedName>
        <fullName evidence="6">Transcription antitermination protein NusB</fullName>
    </recommendedName>
    <alternativeName>
        <fullName evidence="6">Antitermination factor NusB</fullName>
    </alternativeName>
</protein>
<feature type="domain" description="NusB/RsmB/TIM44" evidence="7">
    <location>
        <begin position="209"/>
        <end position="306"/>
    </location>
</feature>
<evidence type="ECO:0000259" key="7">
    <source>
        <dbReference type="Pfam" id="PF01029"/>
    </source>
</evidence>
<dbReference type="PANTHER" id="PTHR11078:SF3">
    <property type="entry name" value="ANTITERMINATION NUSB DOMAIN-CONTAINING PROTEIN"/>
    <property type="match status" value="1"/>
</dbReference>
<keyword evidence="2 6" id="KW-0889">Transcription antitermination</keyword>
<evidence type="ECO:0000313" key="8">
    <source>
        <dbReference type="EMBL" id="SDD33230.1"/>
    </source>
</evidence>
<accession>A0A1G6TVU7</accession>
<dbReference type="InterPro" id="IPR006027">
    <property type="entry name" value="NusB_RsmB_TIM44"/>
</dbReference>
<dbReference type="STRING" id="2741.SAMN04489866_102256"/>